<accession>A0A918FHY3</accession>
<dbReference type="Pfam" id="PF11534">
    <property type="entry name" value="HTHP"/>
    <property type="match status" value="1"/>
</dbReference>
<keyword evidence="2" id="KW-1185">Reference proteome</keyword>
<sequence>MVRSMINLTRPNPAVRDALNPGRASKACALIAIVESVILRCATIVAANTFWHA</sequence>
<comment type="caution">
    <text evidence="1">The sequence shown here is derived from an EMBL/GenBank/DDBJ whole genome shotgun (WGS) entry which is preliminary data.</text>
</comment>
<dbReference type="EMBL" id="BMQL01000089">
    <property type="protein sequence ID" value="GGR38784.1"/>
    <property type="molecule type" value="Genomic_DNA"/>
</dbReference>
<gene>
    <name evidence="1" type="ORF">GCM10008957_54760</name>
</gene>
<dbReference type="Gene3D" id="6.10.80.10">
    <property type="entry name" value="Hexameric tyrosine-coordinated heme protein (HTHP)"/>
    <property type="match status" value="1"/>
</dbReference>
<evidence type="ECO:0000313" key="2">
    <source>
        <dbReference type="Proteomes" id="UP000603865"/>
    </source>
</evidence>
<organism evidence="1 2">
    <name type="scientific">Deinococcus ruber</name>
    <dbReference type="NCBI Taxonomy" id="1848197"/>
    <lineage>
        <taxon>Bacteria</taxon>
        <taxon>Thermotogati</taxon>
        <taxon>Deinococcota</taxon>
        <taxon>Deinococci</taxon>
        <taxon>Deinococcales</taxon>
        <taxon>Deinococcaceae</taxon>
        <taxon>Deinococcus</taxon>
    </lineage>
</organism>
<reference evidence="1" key="2">
    <citation type="submission" date="2020-09" db="EMBL/GenBank/DDBJ databases">
        <authorList>
            <person name="Sun Q."/>
            <person name="Ohkuma M."/>
        </authorList>
    </citation>
    <scope>NUCLEOTIDE SEQUENCE</scope>
    <source>
        <strain evidence="1">JCM 31311</strain>
    </source>
</reference>
<dbReference type="Proteomes" id="UP000603865">
    <property type="component" value="Unassembled WGS sequence"/>
</dbReference>
<dbReference type="InterPro" id="IPR038125">
    <property type="entry name" value="HTHP_sf"/>
</dbReference>
<evidence type="ECO:0000313" key="1">
    <source>
        <dbReference type="EMBL" id="GGR38784.1"/>
    </source>
</evidence>
<dbReference type="InterPro" id="IPR021111">
    <property type="entry name" value="Hexamer_Tyr-coord_heme_pr_HTHP"/>
</dbReference>
<dbReference type="AlphaFoldDB" id="A0A918FHY3"/>
<protein>
    <submittedName>
        <fullName evidence="1">Uncharacterized protein</fullName>
    </submittedName>
</protein>
<reference evidence="1" key="1">
    <citation type="journal article" date="2014" name="Int. J. Syst. Evol. Microbiol.">
        <title>Complete genome sequence of Corynebacterium casei LMG S-19264T (=DSM 44701T), isolated from a smear-ripened cheese.</title>
        <authorList>
            <consortium name="US DOE Joint Genome Institute (JGI-PGF)"/>
            <person name="Walter F."/>
            <person name="Albersmeier A."/>
            <person name="Kalinowski J."/>
            <person name="Ruckert C."/>
        </authorList>
    </citation>
    <scope>NUCLEOTIDE SEQUENCE</scope>
    <source>
        <strain evidence="1">JCM 31311</strain>
    </source>
</reference>
<name>A0A918FHY3_9DEIO</name>
<proteinExistence type="predicted"/>